<dbReference type="OrthoDB" id="9762009at2"/>
<evidence type="ECO:0000313" key="4">
    <source>
        <dbReference type="Proteomes" id="UP000183107"/>
    </source>
</evidence>
<dbReference type="SUPFAM" id="SSF56024">
    <property type="entry name" value="Phospholipase D/nuclease"/>
    <property type="match status" value="2"/>
</dbReference>
<feature type="domain" description="PLD phosphodiesterase" evidence="2">
    <location>
        <begin position="161"/>
        <end position="188"/>
    </location>
</feature>
<reference evidence="4" key="1">
    <citation type="submission" date="2016-10" db="EMBL/GenBank/DDBJ databases">
        <authorList>
            <person name="Varghese N."/>
        </authorList>
    </citation>
    <scope>NUCLEOTIDE SEQUENCE [LARGE SCALE GENOMIC DNA]</scope>
    <source>
        <strain evidence="4">Nsp8</strain>
    </source>
</reference>
<dbReference type="EMBL" id="FOVJ01000001">
    <property type="protein sequence ID" value="SFN25791.1"/>
    <property type="molecule type" value="Genomic_DNA"/>
</dbReference>
<evidence type="ECO:0000256" key="1">
    <source>
        <dbReference type="SAM" id="Phobius"/>
    </source>
</evidence>
<name>A0A1I4XIU2_9PROT</name>
<evidence type="ECO:0000259" key="2">
    <source>
        <dbReference type="PROSITE" id="PS50035"/>
    </source>
</evidence>
<dbReference type="RefSeq" id="WP_074793635.1">
    <property type="nucleotide sequence ID" value="NZ_FOVJ01000001.1"/>
</dbReference>
<protein>
    <submittedName>
        <fullName evidence="3">Cardiolipin synthase</fullName>
    </submittedName>
</protein>
<dbReference type="PROSITE" id="PS50035">
    <property type="entry name" value="PLD"/>
    <property type="match status" value="2"/>
</dbReference>
<keyword evidence="1" id="KW-0812">Transmembrane</keyword>
<accession>A0A1I4XIU2</accession>
<dbReference type="GO" id="GO:0016020">
    <property type="term" value="C:membrane"/>
    <property type="evidence" value="ECO:0007669"/>
    <property type="project" value="TreeGrafter"/>
</dbReference>
<keyword evidence="4" id="KW-1185">Reference proteome</keyword>
<dbReference type="GO" id="GO:0032049">
    <property type="term" value="P:cardiolipin biosynthetic process"/>
    <property type="evidence" value="ECO:0007669"/>
    <property type="project" value="UniProtKB-ARBA"/>
</dbReference>
<organism evidence="3 4">
    <name type="scientific">Nitrosospira briensis</name>
    <dbReference type="NCBI Taxonomy" id="35799"/>
    <lineage>
        <taxon>Bacteria</taxon>
        <taxon>Pseudomonadati</taxon>
        <taxon>Pseudomonadota</taxon>
        <taxon>Betaproteobacteria</taxon>
        <taxon>Nitrosomonadales</taxon>
        <taxon>Nitrosomonadaceae</taxon>
        <taxon>Nitrosospira</taxon>
    </lineage>
</organism>
<dbReference type="SMART" id="SM00155">
    <property type="entry name" value="PLDc"/>
    <property type="match status" value="2"/>
</dbReference>
<keyword evidence="1" id="KW-1133">Transmembrane helix</keyword>
<keyword evidence="1" id="KW-0472">Membrane</keyword>
<feature type="transmembrane region" description="Helical" evidence="1">
    <location>
        <begin position="6"/>
        <end position="26"/>
    </location>
</feature>
<feature type="domain" description="PLD phosphodiesterase" evidence="2">
    <location>
        <begin position="338"/>
        <end position="365"/>
    </location>
</feature>
<dbReference type="Pfam" id="PF13091">
    <property type="entry name" value="PLDc_2"/>
    <property type="match status" value="2"/>
</dbReference>
<dbReference type="InterPro" id="IPR025202">
    <property type="entry name" value="PLD-like_dom"/>
</dbReference>
<dbReference type="PANTHER" id="PTHR21248:SF22">
    <property type="entry name" value="PHOSPHOLIPASE D"/>
    <property type="match status" value="1"/>
</dbReference>
<dbReference type="InterPro" id="IPR001736">
    <property type="entry name" value="PLipase_D/transphosphatidylase"/>
</dbReference>
<evidence type="ECO:0000313" key="3">
    <source>
        <dbReference type="EMBL" id="SFN25791.1"/>
    </source>
</evidence>
<dbReference type="CDD" id="cd09110">
    <property type="entry name" value="PLDc_CLS_1"/>
    <property type="match status" value="1"/>
</dbReference>
<dbReference type="GO" id="GO:0008808">
    <property type="term" value="F:cardiolipin synthase activity"/>
    <property type="evidence" value="ECO:0007669"/>
    <property type="project" value="TreeGrafter"/>
</dbReference>
<dbReference type="Gene3D" id="3.30.870.10">
    <property type="entry name" value="Endonuclease Chain A"/>
    <property type="match status" value="2"/>
</dbReference>
<gene>
    <name evidence="3" type="ORF">SAMN05216386_0157</name>
</gene>
<proteinExistence type="predicted"/>
<dbReference type="PANTHER" id="PTHR21248">
    <property type="entry name" value="CARDIOLIPIN SYNTHASE"/>
    <property type="match status" value="1"/>
</dbReference>
<dbReference type="CDD" id="cd09159">
    <property type="entry name" value="PLDc_ybhO_like_2"/>
    <property type="match status" value="1"/>
</dbReference>
<dbReference type="AlphaFoldDB" id="A0A1I4XIU2"/>
<dbReference type="Proteomes" id="UP000183107">
    <property type="component" value="Unassembled WGS sequence"/>
</dbReference>
<sequence>MSIPLWGVFLACFAAVVIFGLVFVIFGRSEKEITQRVAHLYAISDPQFLRSMGVLLGPALVAGNRVETLLNGNQIFPAMLNAVRAAEKTITFETYIYWSGNIGREFVDTLSEKARQGVRIHVLLDWVGSQKMEESSIQKMRDAGVEIEKYHPLKWHTWRRLNNRTHRKILVVDGKIGFTGGVGIADEWNGDAQGPDNWRDTHYRIEGPVVAQLQAAFTDNWTKLTGDVLHSGEYFPELKENGPHFAQVFKSSREGGADSMHLMYLLSIAAAKKSIHLSMAYFIPDELAREAMVAALARGVTIQIILPGRYIDKTLVRSASRGTWGPLLEAGAEIFEFQPTMFHCKVLIVDELWVSVGSTNLDNRSFKLNDESNLNVCNQQFAERQLTDFKADLARARQITLREWENRPWKEKAREYALEIIQSQL</sequence>